<feature type="region of interest" description="Disordered" evidence="4">
    <location>
        <begin position="225"/>
        <end position="264"/>
    </location>
</feature>
<dbReference type="SMART" id="SM00862">
    <property type="entry name" value="Trans_reg_C"/>
    <property type="match status" value="1"/>
</dbReference>
<name>A0A8J7HV97_9NOST</name>
<evidence type="ECO:0000256" key="4">
    <source>
        <dbReference type="SAM" id="MobiDB-lite"/>
    </source>
</evidence>
<feature type="domain" description="Response regulatory" evidence="5">
    <location>
        <begin position="421"/>
        <end position="544"/>
    </location>
</feature>
<keyword evidence="9" id="KW-1185">Reference proteome</keyword>
<dbReference type="InterPro" id="IPR036641">
    <property type="entry name" value="HPT_dom_sf"/>
</dbReference>
<keyword evidence="2" id="KW-0597">Phosphoprotein</keyword>
<dbReference type="SUPFAM" id="SSF52172">
    <property type="entry name" value="CheY-like"/>
    <property type="match status" value="3"/>
</dbReference>
<dbReference type="SMART" id="SM00448">
    <property type="entry name" value="REC"/>
    <property type="match status" value="3"/>
</dbReference>
<dbReference type="RefSeq" id="WP_198124864.1">
    <property type="nucleotide sequence ID" value="NZ_JAECZC010000018.1"/>
</dbReference>
<dbReference type="GO" id="GO:0005829">
    <property type="term" value="C:cytosol"/>
    <property type="evidence" value="ECO:0007669"/>
    <property type="project" value="TreeGrafter"/>
</dbReference>
<dbReference type="InterPro" id="IPR011006">
    <property type="entry name" value="CheY-like_superfamily"/>
</dbReference>
<dbReference type="PROSITE" id="PS50110">
    <property type="entry name" value="RESPONSE_REGULATORY"/>
    <property type="match status" value="3"/>
</dbReference>
<evidence type="ECO:0000256" key="1">
    <source>
        <dbReference type="ARBA" id="ARBA00023125"/>
    </source>
</evidence>
<dbReference type="PANTHER" id="PTHR48111:SF15">
    <property type="entry name" value="OMPR SUBFAMILY"/>
    <property type="match status" value="1"/>
</dbReference>
<accession>A0A8J7HV97</accession>
<dbReference type="InterPro" id="IPR000160">
    <property type="entry name" value="GGDEF_dom"/>
</dbReference>
<dbReference type="Gene3D" id="1.10.10.10">
    <property type="entry name" value="Winged helix-like DNA-binding domain superfamily/Winged helix DNA-binding domain"/>
    <property type="match status" value="1"/>
</dbReference>
<dbReference type="Gene3D" id="3.40.50.2300">
    <property type="match status" value="3"/>
</dbReference>
<dbReference type="GO" id="GO:0032993">
    <property type="term" value="C:protein-DNA complex"/>
    <property type="evidence" value="ECO:0007669"/>
    <property type="project" value="TreeGrafter"/>
</dbReference>
<feature type="compositionally biased region" description="Polar residues" evidence="4">
    <location>
        <begin position="249"/>
        <end position="264"/>
    </location>
</feature>
<evidence type="ECO:0000259" key="5">
    <source>
        <dbReference type="PROSITE" id="PS50110"/>
    </source>
</evidence>
<dbReference type="InterPro" id="IPR043128">
    <property type="entry name" value="Rev_trsase/Diguanyl_cyclase"/>
</dbReference>
<protein>
    <submittedName>
        <fullName evidence="8">Response regulator</fullName>
    </submittedName>
</protein>
<dbReference type="Gene3D" id="3.30.70.270">
    <property type="match status" value="1"/>
</dbReference>
<dbReference type="InterPro" id="IPR001867">
    <property type="entry name" value="OmpR/PhoB-type_DNA-bd"/>
</dbReference>
<feature type="modified residue" description="4-aspartylphosphate" evidence="2">
    <location>
        <position position="477"/>
    </location>
</feature>
<feature type="DNA-binding region" description="OmpR/PhoB-type" evidence="3">
    <location>
        <begin position="124"/>
        <end position="223"/>
    </location>
</feature>
<evidence type="ECO:0000313" key="9">
    <source>
        <dbReference type="Proteomes" id="UP000632766"/>
    </source>
</evidence>
<proteinExistence type="predicted"/>
<dbReference type="EMBL" id="JAECZC010000018">
    <property type="protein sequence ID" value="MBH8562964.1"/>
    <property type="molecule type" value="Genomic_DNA"/>
</dbReference>
<feature type="modified residue" description="4-aspartylphosphate" evidence="2">
    <location>
        <position position="602"/>
    </location>
</feature>
<evidence type="ECO:0000313" key="8">
    <source>
        <dbReference type="EMBL" id="MBH8562964.1"/>
    </source>
</evidence>
<evidence type="ECO:0000259" key="7">
    <source>
        <dbReference type="PROSITE" id="PS51755"/>
    </source>
</evidence>
<keyword evidence="1 3" id="KW-0238">DNA-binding</keyword>
<feature type="modified residue" description="4-aspartylphosphate" evidence="2">
    <location>
        <position position="51"/>
    </location>
</feature>
<dbReference type="GO" id="GO:0000156">
    <property type="term" value="F:phosphorelay response regulator activity"/>
    <property type="evidence" value="ECO:0007669"/>
    <property type="project" value="TreeGrafter"/>
</dbReference>
<evidence type="ECO:0000259" key="6">
    <source>
        <dbReference type="PROSITE" id="PS50887"/>
    </source>
</evidence>
<dbReference type="Pfam" id="PF00486">
    <property type="entry name" value="Trans_reg_C"/>
    <property type="match status" value="1"/>
</dbReference>
<dbReference type="AlphaFoldDB" id="A0A8J7HV97"/>
<dbReference type="InterPro" id="IPR036388">
    <property type="entry name" value="WH-like_DNA-bd_sf"/>
</dbReference>
<feature type="domain" description="Response regulatory" evidence="5">
    <location>
        <begin position="553"/>
        <end position="669"/>
    </location>
</feature>
<dbReference type="Pfam" id="PF00072">
    <property type="entry name" value="Response_reg"/>
    <property type="match status" value="3"/>
</dbReference>
<feature type="domain" description="Response regulatory" evidence="5">
    <location>
        <begin position="2"/>
        <end position="116"/>
    </location>
</feature>
<dbReference type="SUPFAM" id="SSF47226">
    <property type="entry name" value="Histidine-containing phosphotransfer domain, HPT domain"/>
    <property type="match status" value="1"/>
</dbReference>
<dbReference type="Pfam" id="PF01627">
    <property type="entry name" value="Hpt"/>
    <property type="match status" value="1"/>
</dbReference>
<dbReference type="Proteomes" id="UP000632766">
    <property type="component" value="Unassembled WGS sequence"/>
</dbReference>
<dbReference type="PANTHER" id="PTHR48111">
    <property type="entry name" value="REGULATOR OF RPOS"/>
    <property type="match status" value="1"/>
</dbReference>
<feature type="domain" description="GGDEF" evidence="6">
    <location>
        <begin position="709"/>
        <end position="846"/>
    </location>
</feature>
<dbReference type="PROSITE" id="PS51755">
    <property type="entry name" value="OMPR_PHOB"/>
    <property type="match status" value="1"/>
</dbReference>
<dbReference type="InterPro" id="IPR039420">
    <property type="entry name" value="WalR-like"/>
</dbReference>
<dbReference type="CDD" id="cd01949">
    <property type="entry name" value="GGDEF"/>
    <property type="match status" value="1"/>
</dbReference>
<dbReference type="InterPro" id="IPR008207">
    <property type="entry name" value="Sig_transdc_His_kin_Hpt_dom"/>
</dbReference>
<reference evidence="8 9" key="1">
    <citation type="journal article" date="2021" name="Int. J. Syst. Evol. Microbiol.">
        <title>Amazonocrinis nigriterrae gen. nov., sp. nov., Atlanticothrix silvestris gen. nov., sp. nov. and Dendronalium phyllosphericum gen. nov., sp. nov., nostocacean cyanobacteria from Brazilian environments.</title>
        <authorList>
            <person name="Alvarenga D.O."/>
            <person name="Andreote A.P.D."/>
            <person name="Branco L.H.Z."/>
            <person name="Delbaje E."/>
            <person name="Cruz R.B."/>
            <person name="Varani A.M."/>
            <person name="Fiore M.F."/>
        </authorList>
    </citation>
    <scope>NUCLEOTIDE SEQUENCE [LARGE SCALE GENOMIC DNA]</scope>
    <source>
        <strain evidence="8 9">CENA67</strain>
    </source>
</reference>
<dbReference type="Gene3D" id="6.10.250.690">
    <property type="match status" value="1"/>
</dbReference>
<dbReference type="Pfam" id="PF00990">
    <property type="entry name" value="GGDEF"/>
    <property type="match status" value="1"/>
</dbReference>
<dbReference type="InterPro" id="IPR001789">
    <property type="entry name" value="Sig_transdc_resp-reg_receiver"/>
</dbReference>
<evidence type="ECO:0000256" key="3">
    <source>
        <dbReference type="PROSITE-ProRule" id="PRU01091"/>
    </source>
</evidence>
<dbReference type="GO" id="GO:0000976">
    <property type="term" value="F:transcription cis-regulatory region binding"/>
    <property type="evidence" value="ECO:0007669"/>
    <property type="project" value="TreeGrafter"/>
</dbReference>
<dbReference type="SMART" id="SM00267">
    <property type="entry name" value="GGDEF"/>
    <property type="match status" value="1"/>
</dbReference>
<dbReference type="PROSITE" id="PS50887">
    <property type="entry name" value="GGDEF"/>
    <property type="match status" value="1"/>
</dbReference>
<gene>
    <name evidence="8" type="ORF">I8748_12355</name>
</gene>
<dbReference type="GO" id="GO:0006355">
    <property type="term" value="P:regulation of DNA-templated transcription"/>
    <property type="evidence" value="ECO:0007669"/>
    <property type="project" value="InterPro"/>
</dbReference>
<comment type="caution">
    <text evidence="8">The sequence shown here is derived from an EMBL/GenBank/DDBJ whole genome shotgun (WGS) entry which is preliminary data.</text>
</comment>
<dbReference type="NCBIfam" id="TIGR00254">
    <property type="entry name" value="GGDEF"/>
    <property type="match status" value="1"/>
</dbReference>
<dbReference type="CDD" id="cd00383">
    <property type="entry name" value="trans_reg_C"/>
    <property type="match status" value="1"/>
</dbReference>
<feature type="domain" description="OmpR/PhoB-type" evidence="7">
    <location>
        <begin position="124"/>
        <end position="223"/>
    </location>
</feature>
<dbReference type="CDD" id="cd00156">
    <property type="entry name" value="REC"/>
    <property type="match status" value="2"/>
</dbReference>
<organism evidence="8 9">
    <name type="scientific">Amazonocrinis nigriterrae CENA67</name>
    <dbReference type="NCBI Taxonomy" id="2794033"/>
    <lineage>
        <taxon>Bacteria</taxon>
        <taxon>Bacillati</taxon>
        <taxon>Cyanobacteriota</taxon>
        <taxon>Cyanophyceae</taxon>
        <taxon>Nostocales</taxon>
        <taxon>Nostocaceae</taxon>
        <taxon>Amazonocrinis</taxon>
        <taxon>Amazonocrinis nigriterrae</taxon>
    </lineage>
</organism>
<sequence length="858" mass="95996">MRILLVEDDEVIVQLLTKSLLKQHYALDVAKDGQEGWDLAELFTYDLILLDVLLPKLDGISFCKRLRAKGNQTPVILLTAQNTSTNKVIGLDAGADDYVAKPFDPQELLARIRALLRRGSVTLPPLLEWKNLQLDPSTCEVTCDGKLLHLTPKEYGLLELFLRNSQRIFSCSALIDHLWSFEEPPTDYTVRSHMKGLRQKLKGVGVADDPIETVYGIGYKLKPAETEEAHKGSSESAISRDNGRRGRKQQPQFQVTPQNYANADNGRNSLKILTINSPNLGETLTQDFSRQGSDGKIHNQVVTGVAQVWEKAAPQLEERIAVIEQASAMLLQGKLTQEMRSKAKSQAHKLVGSLGMFGSDEGSRLAQEIETLLEVDTLLKPAKCQYISQLVAKLRQELQLLNSEYQPELLSNNQLVDERPLLLIVNQDQELAETLARQTSSWGLRVRAAHTERSPVSDKITARELIAQDSPDIVLLDLGASDTQEDTLALLAELNARKLPIPVIVLTDKDSLLDRVKVARLGASGFLQKPVSLNQVLATVNQILQRTRSTEATVMIVDDDPQILAALQTLLVPWGLKVYTLENPLRFLEAMVATEPDLLILDVEMPEVSGIELCQVARNDPRWSGVPILFITAHSDTVTRQQVFLAGADDYISKPIVEPELITRIFNRLERSRWLRNLTEIDALTLVANRRKSTQEINRYLQWSDQHQQPFCFAILELDQLKEINHKYGHEVGDRILSRLGELLRQRFHSQDIVGRWGGTEFVVGMAGMTKTDGVRRLAEILESWQQIEFTSANGKSFHATFSTAVVAYPEDGANLQALYQAADAILEQVKVNREWGTQGPHSLRSWGLGAMGNREQA</sequence>
<dbReference type="Gene3D" id="1.20.120.160">
    <property type="entry name" value="HPT domain"/>
    <property type="match status" value="1"/>
</dbReference>
<dbReference type="InterPro" id="IPR029787">
    <property type="entry name" value="Nucleotide_cyclase"/>
</dbReference>
<dbReference type="SUPFAM" id="SSF55073">
    <property type="entry name" value="Nucleotide cyclase"/>
    <property type="match status" value="1"/>
</dbReference>
<evidence type="ECO:0000256" key="2">
    <source>
        <dbReference type="PROSITE-ProRule" id="PRU00169"/>
    </source>
</evidence>
<dbReference type="CDD" id="cd00088">
    <property type="entry name" value="HPT"/>
    <property type="match status" value="1"/>
</dbReference>